<proteinExistence type="predicted"/>
<protein>
    <submittedName>
        <fullName evidence="1">Uncharacterized protein</fullName>
    </submittedName>
</protein>
<dbReference type="PATRIC" id="fig|1242969.3.peg.1105"/>
<sequence length="41" mass="4805">MFSLKNKDTYVLLHTTCIKLNQILKFTNKYITLLNSVTNDN</sequence>
<dbReference type="EMBL" id="ANNI01000006">
    <property type="protein sequence ID" value="ERJ25819.1"/>
    <property type="molecule type" value="Genomic_DNA"/>
</dbReference>
<comment type="caution">
    <text evidence="1">The sequence shown here is derived from an EMBL/GenBank/DDBJ whole genome shotgun (WGS) entry which is preliminary data.</text>
</comment>
<reference evidence="1 2" key="1">
    <citation type="journal article" date="2013" name="BMC Genomics">
        <title>Comparative genomics of Campylobacter concisus isolates reveals genetic diversity and provides insights into disease association.</title>
        <authorList>
            <person name="Deshpande N.P."/>
            <person name="Kaakoush N.O."/>
            <person name="Wilkins M.R."/>
            <person name="Mitchell H.M."/>
        </authorList>
    </citation>
    <scope>NUCLEOTIDE SEQUENCE [LARGE SCALE GENOMIC DNA]</scope>
    <source>
        <strain evidence="1 2">ATCC 51562</strain>
    </source>
</reference>
<evidence type="ECO:0000313" key="2">
    <source>
        <dbReference type="Proteomes" id="UP000016627"/>
    </source>
</evidence>
<organism evidence="1 2">
    <name type="scientific">Campylobacter concisus ATCC 51562</name>
    <dbReference type="NCBI Taxonomy" id="1242969"/>
    <lineage>
        <taxon>Bacteria</taxon>
        <taxon>Pseudomonadati</taxon>
        <taxon>Campylobacterota</taxon>
        <taxon>Epsilonproteobacteria</taxon>
        <taxon>Campylobacterales</taxon>
        <taxon>Campylobacteraceae</taxon>
        <taxon>Campylobacter</taxon>
    </lineage>
</organism>
<evidence type="ECO:0000313" key="1">
    <source>
        <dbReference type="EMBL" id="ERJ25819.1"/>
    </source>
</evidence>
<dbReference type="Proteomes" id="UP000016627">
    <property type="component" value="Unassembled WGS sequence"/>
</dbReference>
<name>U2GCL5_9BACT</name>
<dbReference type="AlphaFoldDB" id="U2GCL5"/>
<gene>
    <name evidence="1" type="ORF">ATCC51562_1808</name>
</gene>
<accession>U2GCL5</accession>